<sequence length="278" mass="31620">MNDTTLVLIPKKQTPETVADLRPIALCNTTYKIIAKMVANRLKPLLQHVISDNQSAFLPGGWNLEVVQSLFCPSDIDQISRVPLQLDSEDKWYWAGETHGEYSVKEAYRRLTQSLVEWMEYQFSKLSVKELKLVAGGIWAIWRARNKAVWDHYIPSPQSVVSWVREALLDLPNRPGQSGRQESMQVSPRSEHRVFRCYVDAAIFSSSKEVAFGSVIFNPGGSFYAAINGMMQCPLEPVMVEAMACREALTWARANEIQDVELHTDCRWVVEALCERNI</sequence>
<dbReference type="Proteomes" id="UP000595140">
    <property type="component" value="Unassembled WGS sequence"/>
</dbReference>
<dbReference type="InterPro" id="IPR036397">
    <property type="entry name" value="RNaseH_sf"/>
</dbReference>
<dbReference type="GO" id="GO:0003676">
    <property type="term" value="F:nucleic acid binding"/>
    <property type="evidence" value="ECO:0007669"/>
    <property type="project" value="InterPro"/>
</dbReference>
<dbReference type="EMBL" id="OOIL02000747">
    <property type="protein sequence ID" value="VFQ68926.1"/>
    <property type="molecule type" value="Genomic_DNA"/>
</dbReference>
<evidence type="ECO:0000313" key="2">
    <source>
        <dbReference type="EMBL" id="VFQ68926.1"/>
    </source>
</evidence>
<feature type="domain" description="RNase H type-1" evidence="1">
    <location>
        <begin position="200"/>
        <end position="276"/>
    </location>
</feature>
<dbReference type="AlphaFoldDB" id="A0A484L082"/>
<dbReference type="GO" id="GO:0004523">
    <property type="term" value="F:RNA-DNA hybrid ribonuclease activity"/>
    <property type="evidence" value="ECO:0007669"/>
    <property type="project" value="InterPro"/>
</dbReference>
<name>A0A484L082_9ASTE</name>
<gene>
    <name evidence="2" type="ORF">CCAM_LOCUS10702</name>
</gene>
<dbReference type="CDD" id="cd06222">
    <property type="entry name" value="RNase_H_like"/>
    <property type="match status" value="1"/>
</dbReference>
<evidence type="ECO:0000313" key="3">
    <source>
        <dbReference type="Proteomes" id="UP000595140"/>
    </source>
</evidence>
<protein>
    <recommendedName>
        <fullName evidence="1">RNase H type-1 domain-containing protein</fullName>
    </recommendedName>
</protein>
<dbReference type="SUPFAM" id="SSF53098">
    <property type="entry name" value="Ribonuclease H-like"/>
    <property type="match status" value="1"/>
</dbReference>
<evidence type="ECO:0000259" key="1">
    <source>
        <dbReference type="Pfam" id="PF13456"/>
    </source>
</evidence>
<dbReference type="PANTHER" id="PTHR47074:SF11">
    <property type="entry name" value="REVERSE TRANSCRIPTASE-LIKE PROTEIN"/>
    <property type="match status" value="1"/>
</dbReference>
<reference evidence="2 3" key="1">
    <citation type="submission" date="2018-04" db="EMBL/GenBank/DDBJ databases">
        <authorList>
            <person name="Vogel A."/>
        </authorList>
    </citation>
    <scope>NUCLEOTIDE SEQUENCE [LARGE SCALE GENOMIC DNA]</scope>
</reference>
<dbReference type="InterPro" id="IPR052929">
    <property type="entry name" value="RNase_H-like_EbsB-rel"/>
</dbReference>
<dbReference type="InterPro" id="IPR002156">
    <property type="entry name" value="RNaseH_domain"/>
</dbReference>
<keyword evidence="3" id="KW-1185">Reference proteome</keyword>
<dbReference type="OrthoDB" id="1742963at2759"/>
<dbReference type="InterPro" id="IPR044730">
    <property type="entry name" value="RNase_H-like_dom_plant"/>
</dbReference>
<accession>A0A484L082</accession>
<dbReference type="Gene3D" id="3.30.420.10">
    <property type="entry name" value="Ribonuclease H-like superfamily/Ribonuclease H"/>
    <property type="match status" value="1"/>
</dbReference>
<dbReference type="Pfam" id="PF13456">
    <property type="entry name" value="RVT_3"/>
    <property type="match status" value="1"/>
</dbReference>
<dbReference type="PANTHER" id="PTHR47074">
    <property type="entry name" value="BNAC02G40300D PROTEIN"/>
    <property type="match status" value="1"/>
</dbReference>
<proteinExistence type="predicted"/>
<organism evidence="2 3">
    <name type="scientific">Cuscuta campestris</name>
    <dbReference type="NCBI Taxonomy" id="132261"/>
    <lineage>
        <taxon>Eukaryota</taxon>
        <taxon>Viridiplantae</taxon>
        <taxon>Streptophyta</taxon>
        <taxon>Embryophyta</taxon>
        <taxon>Tracheophyta</taxon>
        <taxon>Spermatophyta</taxon>
        <taxon>Magnoliopsida</taxon>
        <taxon>eudicotyledons</taxon>
        <taxon>Gunneridae</taxon>
        <taxon>Pentapetalae</taxon>
        <taxon>asterids</taxon>
        <taxon>lamiids</taxon>
        <taxon>Solanales</taxon>
        <taxon>Convolvulaceae</taxon>
        <taxon>Cuscuteae</taxon>
        <taxon>Cuscuta</taxon>
        <taxon>Cuscuta subgen. Grammica</taxon>
        <taxon>Cuscuta sect. Cleistogrammica</taxon>
    </lineage>
</organism>
<dbReference type="InterPro" id="IPR012337">
    <property type="entry name" value="RNaseH-like_sf"/>
</dbReference>